<sequence>MEKPGRDAAGAMVQFLGRRACRSFFFGITSHEALGCGFLDGCIFYYSVIDSYSEIQEEESTWSVILDHHFGPPTL</sequence>
<evidence type="ECO:0000313" key="1">
    <source>
        <dbReference type="EMBL" id="KAJ1089849.1"/>
    </source>
</evidence>
<accession>A0AAV7LH78</accession>
<comment type="caution">
    <text evidence="1">The sequence shown here is derived from an EMBL/GenBank/DDBJ whole genome shotgun (WGS) entry which is preliminary data.</text>
</comment>
<gene>
    <name evidence="1" type="ORF">NDU88_002993</name>
</gene>
<dbReference type="EMBL" id="JANPWB010000015">
    <property type="protein sequence ID" value="KAJ1089849.1"/>
    <property type="molecule type" value="Genomic_DNA"/>
</dbReference>
<reference evidence="1" key="1">
    <citation type="journal article" date="2022" name="bioRxiv">
        <title>Sequencing and chromosome-scale assembly of the giantPleurodeles waltlgenome.</title>
        <authorList>
            <person name="Brown T."/>
            <person name="Elewa A."/>
            <person name="Iarovenko S."/>
            <person name="Subramanian E."/>
            <person name="Araus A.J."/>
            <person name="Petzold A."/>
            <person name="Susuki M."/>
            <person name="Suzuki K.-i.T."/>
            <person name="Hayashi T."/>
            <person name="Toyoda A."/>
            <person name="Oliveira C."/>
            <person name="Osipova E."/>
            <person name="Leigh N.D."/>
            <person name="Simon A."/>
            <person name="Yun M.H."/>
        </authorList>
    </citation>
    <scope>NUCLEOTIDE SEQUENCE</scope>
    <source>
        <strain evidence="1">20211129_DDA</strain>
        <tissue evidence="1">Liver</tissue>
    </source>
</reference>
<dbReference type="AlphaFoldDB" id="A0AAV7LH78"/>
<proteinExistence type="predicted"/>
<name>A0AAV7LH78_PLEWA</name>
<protein>
    <submittedName>
        <fullName evidence="1">Uncharacterized protein</fullName>
    </submittedName>
</protein>
<evidence type="ECO:0000313" key="2">
    <source>
        <dbReference type="Proteomes" id="UP001066276"/>
    </source>
</evidence>
<organism evidence="1 2">
    <name type="scientific">Pleurodeles waltl</name>
    <name type="common">Iberian ribbed newt</name>
    <dbReference type="NCBI Taxonomy" id="8319"/>
    <lineage>
        <taxon>Eukaryota</taxon>
        <taxon>Metazoa</taxon>
        <taxon>Chordata</taxon>
        <taxon>Craniata</taxon>
        <taxon>Vertebrata</taxon>
        <taxon>Euteleostomi</taxon>
        <taxon>Amphibia</taxon>
        <taxon>Batrachia</taxon>
        <taxon>Caudata</taxon>
        <taxon>Salamandroidea</taxon>
        <taxon>Salamandridae</taxon>
        <taxon>Pleurodelinae</taxon>
        <taxon>Pleurodeles</taxon>
    </lineage>
</organism>
<keyword evidence="2" id="KW-1185">Reference proteome</keyword>
<dbReference type="Proteomes" id="UP001066276">
    <property type="component" value="Chromosome 11"/>
</dbReference>